<feature type="transmembrane region" description="Helical" evidence="7">
    <location>
        <begin position="88"/>
        <end position="109"/>
    </location>
</feature>
<feature type="transmembrane region" description="Helical" evidence="7">
    <location>
        <begin position="146"/>
        <end position="165"/>
    </location>
</feature>
<feature type="transmembrane region" description="Helical" evidence="7">
    <location>
        <begin position="30"/>
        <end position="48"/>
    </location>
</feature>
<keyword evidence="2 7" id="KW-0813">Transport</keyword>
<organism evidence="9 10">
    <name type="scientific">Rhizobium puerariae</name>
    <dbReference type="NCBI Taxonomy" id="1585791"/>
    <lineage>
        <taxon>Bacteria</taxon>
        <taxon>Pseudomonadati</taxon>
        <taxon>Pseudomonadota</taxon>
        <taxon>Alphaproteobacteria</taxon>
        <taxon>Hyphomicrobiales</taxon>
        <taxon>Rhizobiaceae</taxon>
        <taxon>Rhizobium/Agrobacterium group</taxon>
        <taxon>Rhizobium</taxon>
    </lineage>
</organism>
<sequence length="275" mass="29525">MSTTESASTDFAGKTGYLTMIQSVKSLSSSYLPGALSVLAGILLWQLASLGISPLFLPSPSDTARALMELAGDGTLQTSVVASAFRILAGWVAGVVIGIPLGIFMGMLPIVRRIFDPYIEFFRFIPPIAFVTLAVIWLGPGEISKIALIFYTTVFIVTLNTIAGAKATLELRLQAASALGANRWQTLMTVVVPSTVPFMVTGARIAMGNSFLTIVSAEIVAAQEGLGALIWNARNFGRTDWVFAGIIVLGLLGLCFDRILRFATARFLSRYQIKH</sequence>
<evidence type="ECO:0000256" key="3">
    <source>
        <dbReference type="ARBA" id="ARBA00022475"/>
    </source>
</evidence>
<feature type="transmembrane region" description="Helical" evidence="7">
    <location>
        <begin position="186"/>
        <end position="207"/>
    </location>
</feature>
<gene>
    <name evidence="9" type="ORF">ACFFP0_03845</name>
</gene>
<proteinExistence type="inferred from homology"/>
<evidence type="ECO:0000256" key="7">
    <source>
        <dbReference type="RuleBase" id="RU363032"/>
    </source>
</evidence>
<dbReference type="PANTHER" id="PTHR30151">
    <property type="entry name" value="ALKANE SULFONATE ABC TRANSPORTER-RELATED, MEMBRANE SUBUNIT"/>
    <property type="match status" value="1"/>
</dbReference>
<evidence type="ECO:0000256" key="5">
    <source>
        <dbReference type="ARBA" id="ARBA00022989"/>
    </source>
</evidence>
<evidence type="ECO:0000259" key="8">
    <source>
        <dbReference type="PROSITE" id="PS50928"/>
    </source>
</evidence>
<dbReference type="SUPFAM" id="SSF161098">
    <property type="entry name" value="MetI-like"/>
    <property type="match status" value="1"/>
</dbReference>
<feature type="transmembrane region" description="Helical" evidence="7">
    <location>
        <begin position="121"/>
        <end position="140"/>
    </location>
</feature>
<dbReference type="PROSITE" id="PS50928">
    <property type="entry name" value="ABC_TM1"/>
    <property type="match status" value="1"/>
</dbReference>
<keyword evidence="3" id="KW-1003">Cell membrane</keyword>
<dbReference type="Proteomes" id="UP001589692">
    <property type="component" value="Unassembled WGS sequence"/>
</dbReference>
<comment type="caution">
    <text evidence="9">The sequence shown here is derived from an EMBL/GenBank/DDBJ whole genome shotgun (WGS) entry which is preliminary data.</text>
</comment>
<dbReference type="EMBL" id="JBHMAA010000006">
    <property type="protein sequence ID" value="MFB9947965.1"/>
    <property type="molecule type" value="Genomic_DNA"/>
</dbReference>
<accession>A0ABV6AF50</accession>
<reference evidence="9 10" key="1">
    <citation type="submission" date="2024-09" db="EMBL/GenBank/DDBJ databases">
        <authorList>
            <person name="Sun Q."/>
            <person name="Mori K."/>
        </authorList>
    </citation>
    <scope>NUCLEOTIDE SEQUENCE [LARGE SCALE GENOMIC DNA]</scope>
    <source>
        <strain evidence="9 10">TBRC 4938</strain>
    </source>
</reference>
<dbReference type="InterPro" id="IPR035906">
    <property type="entry name" value="MetI-like_sf"/>
</dbReference>
<feature type="domain" description="ABC transmembrane type-1" evidence="8">
    <location>
        <begin position="80"/>
        <end position="260"/>
    </location>
</feature>
<name>A0ABV6AF50_9HYPH</name>
<dbReference type="InterPro" id="IPR000515">
    <property type="entry name" value="MetI-like"/>
</dbReference>
<keyword evidence="4 7" id="KW-0812">Transmembrane</keyword>
<dbReference type="Gene3D" id="1.10.3720.10">
    <property type="entry name" value="MetI-like"/>
    <property type="match status" value="1"/>
</dbReference>
<evidence type="ECO:0000313" key="9">
    <source>
        <dbReference type="EMBL" id="MFB9947965.1"/>
    </source>
</evidence>
<dbReference type="RefSeq" id="WP_377256481.1">
    <property type="nucleotide sequence ID" value="NZ_JBHMAA010000006.1"/>
</dbReference>
<evidence type="ECO:0000256" key="6">
    <source>
        <dbReference type="ARBA" id="ARBA00023136"/>
    </source>
</evidence>
<comment type="similarity">
    <text evidence="7">Belongs to the binding-protein-dependent transport system permease family.</text>
</comment>
<evidence type="ECO:0000256" key="4">
    <source>
        <dbReference type="ARBA" id="ARBA00022692"/>
    </source>
</evidence>
<evidence type="ECO:0000256" key="1">
    <source>
        <dbReference type="ARBA" id="ARBA00004651"/>
    </source>
</evidence>
<dbReference type="CDD" id="cd06261">
    <property type="entry name" value="TM_PBP2"/>
    <property type="match status" value="1"/>
</dbReference>
<keyword evidence="5 7" id="KW-1133">Transmembrane helix</keyword>
<keyword evidence="6 7" id="KW-0472">Membrane</keyword>
<dbReference type="Pfam" id="PF00528">
    <property type="entry name" value="BPD_transp_1"/>
    <property type="match status" value="1"/>
</dbReference>
<dbReference type="PANTHER" id="PTHR30151:SF0">
    <property type="entry name" value="ABC TRANSPORTER PERMEASE PROTEIN MJ0413-RELATED"/>
    <property type="match status" value="1"/>
</dbReference>
<keyword evidence="10" id="KW-1185">Reference proteome</keyword>
<feature type="transmembrane region" description="Helical" evidence="7">
    <location>
        <begin position="241"/>
        <end position="260"/>
    </location>
</feature>
<protein>
    <submittedName>
        <fullName evidence="9">ABC transporter permease</fullName>
    </submittedName>
</protein>
<evidence type="ECO:0000313" key="10">
    <source>
        <dbReference type="Proteomes" id="UP001589692"/>
    </source>
</evidence>
<comment type="subcellular location">
    <subcellularLocation>
        <location evidence="1 7">Cell membrane</location>
        <topology evidence="1 7">Multi-pass membrane protein</topology>
    </subcellularLocation>
</comment>
<evidence type="ECO:0000256" key="2">
    <source>
        <dbReference type="ARBA" id="ARBA00022448"/>
    </source>
</evidence>